<dbReference type="Gene3D" id="3.40.430.10">
    <property type="entry name" value="Dihydrofolate Reductase, subunit A"/>
    <property type="match status" value="1"/>
</dbReference>
<keyword evidence="12" id="KW-1185">Reference proteome</keyword>
<dbReference type="GO" id="GO:0005829">
    <property type="term" value="C:cytosol"/>
    <property type="evidence" value="ECO:0007669"/>
    <property type="project" value="TreeGrafter"/>
</dbReference>
<keyword evidence="5 8" id="KW-0521">NADP</keyword>
<evidence type="ECO:0000256" key="3">
    <source>
        <dbReference type="ARBA" id="ARBA00012856"/>
    </source>
</evidence>
<dbReference type="RefSeq" id="WP_186087973.1">
    <property type="nucleotide sequence ID" value="NZ_BMDB01000001.1"/>
</dbReference>
<dbReference type="Proteomes" id="UP000521032">
    <property type="component" value="Unassembled WGS sequence"/>
</dbReference>
<evidence type="ECO:0000256" key="9">
    <source>
        <dbReference type="RuleBase" id="RU004474"/>
    </source>
</evidence>
<dbReference type="InterPro" id="IPR017925">
    <property type="entry name" value="DHFR_CS"/>
</dbReference>
<comment type="caution">
    <text evidence="11">The sequence shown here is derived from an EMBL/GenBank/DDBJ whole genome shotgun (WGS) entry which is preliminary data.</text>
</comment>
<evidence type="ECO:0000259" key="10">
    <source>
        <dbReference type="PROSITE" id="PS51330"/>
    </source>
</evidence>
<dbReference type="InterPro" id="IPR012259">
    <property type="entry name" value="DHFR"/>
</dbReference>
<name>A0A6V7RJU7_9BACL</name>
<feature type="domain" description="DHFR" evidence="10">
    <location>
        <begin position="1"/>
        <end position="156"/>
    </location>
</feature>
<dbReference type="GO" id="GO:0070401">
    <property type="term" value="F:NADP+ binding"/>
    <property type="evidence" value="ECO:0007669"/>
    <property type="project" value="UniProtKB-ARBA"/>
</dbReference>
<evidence type="ECO:0000256" key="1">
    <source>
        <dbReference type="ARBA" id="ARBA00004903"/>
    </source>
</evidence>
<evidence type="ECO:0000256" key="6">
    <source>
        <dbReference type="ARBA" id="ARBA00023002"/>
    </source>
</evidence>
<protein>
    <recommendedName>
        <fullName evidence="3 8">Dihydrofolate reductase</fullName>
        <ecNumber evidence="3 8">1.5.1.3</ecNumber>
    </recommendedName>
</protein>
<comment type="function">
    <text evidence="7 8">Key enzyme in folate metabolism. Catalyzes an essential reaction for de novo glycine and purine synthesis, and for DNA precursor synthesis.</text>
</comment>
<dbReference type="UniPathway" id="UPA00077">
    <property type="reaction ID" value="UER00158"/>
</dbReference>
<dbReference type="PANTHER" id="PTHR48069:SF3">
    <property type="entry name" value="DIHYDROFOLATE REDUCTASE"/>
    <property type="match status" value="1"/>
</dbReference>
<keyword evidence="4 8" id="KW-0554">One-carbon metabolism</keyword>
<evidence type="ECO:0000313" key="11">
    <source>
        <dbReference type="EMBL" id="CAD2077522.1"/>
    </source>
</evidence>
<accession>A0A6V7RJU7</accession>
<dbReference type="PROSITE" id="PS51330">
    <property type="entry name" value="DHFR_2"/>
    <property type="match status" value="1"/>
</dbReference>
<dbReference type="EMBL" id="CAJEWE010000010">
    <property type="protein sequence ID" value="CAD2077522.1"/>
    <property type="molecule type" value="Genomic_DNA"/>
</dbReference>
<dbReference type="InterPro" id="IPR001796">
    <property type="entry name" value="DHFR_dom"/>
</dbReference>
<dbReference type="CDD" id="cd00209">
    <property type="entry name" value="DHFR"/>
    <property type="match status" value="1"/>
</dbReference>
<comment type="catalytic activity">
    <reaction evidence="8">
        <text>(6S)-5,6,7,8-tetrahydrofolate + NADP(+) = 7,8-dihydrofolate + NADPH + H(+)</text>
        <dbReference type="Rhea" id="RHEA:15009"/>
        <dbReference type="ChEBI" id="CHEBI:15378"/>
        <dbReference type="ChEBI" id="CHEBI:57451"/>
        <dbReference type="ChEBI" id="CHEBI:57453"/>
        <dbReference type="ChEBI" id="CHEBI:57783"/>
        <dbReference type="ChEBI" id="CHEBI:58349"/>
        <dbReference type="EC" id="1.5.1.3"/>
    </reaction>
</comment>
<comment type="similarity">
    <text evidence="2 8 9">Belongs to the dihydrofolate reductase family.</text>
</comment>
<organism evidence="11 12">
    <name type="scientific">Phocicoccus schoeneichii</name>
    <dbReference type="NCBI Taxonomy" id="1812261"/>
    <lineage>
        <taxon>Bacteria</taxon>
        <taxon>Bacillati</taxon>
        <taxon>Bacillota</taxon>
        <taxon>Bacilli</taxon>
        <taxon>Bacillales</taxon>
        <taxon>Salinicoccaceae</taxon>
        <taxon>Phocicoccus</taxon>
    </lineage>
</organism>
<dbReference type="PRINTS" id="PR00070">
    <property type="entry name" value="DHFR"/>
</dbReference>
<dbReference type="FunFam" id="3.40.430.10:FF:000001">
    <property type="entry name" value="Dihydrofolate reductase"/>
    <property type="match status" value="1"/>
</dbReference>
<dbReference type="InterPro" id="IPR024072">
    <property type="entry name" value="DHFR-like_dom_sf"/>
</dbReference>
<evidence type="ECO:0000256" key="2">
    <source>
        <dbReference type="ARBA" id="ARBA00009539"/>
    </source>
</evidence>
<dbReference type="SUPFAM" id="SSF53597">
    <property type="entry name" value="Dihydrofolate reductase-like"/>
    <property type="match status" value="1"/>
</dbReference>
<reference evidence="11 12" key="1">
    <citation type="submission" date="2020-07" db="EMBL/GenBank/DDBJ databases">
        <authorList>
            <person name="Criscuolo A."/>
        </authorList>
    </citation>
    <scope>NUCLEOTIDE SEQUENCE [LARGE SCALE GENOMIC DNA]</scope>
    <source>
        <strain evidence="12">CIP 111030</strain>
    </source>
</reference>
<dbReference type="EC" id="1.5.1.3" evidence="3 8"/>
<dbReference type="Pfam" id="PF00186">
    <property type="entry name" value="DHFR_1"/>
    <property type="match status" value="1"/>
</dbReference>
<keyword evidence="6 8" id="KW-0560">Oxidoreductase</keyword>
<dbReference type="GO" id="GO:0046452">
    <property type="term" value="P:dihydrofolate metabolic process"/>
    <property type="evidence" value="ECO:0007669"/>
    <property type="project" value="TreeGrafter"/>
</dbReference>
<sequence length="157" mass="18061">MISLIVAHANQNVIGFKGDMPWHLPADLKRVKALTTSNTIVMGRKTYESLGRPLPNRKNVVLTRNKDFQPEGVTVIHNIEDIHSLEGKVFIFGGSGLYHATTDIVEEMYITRIKETFAGDTFFVDYDLNDWDIISRESFEPDDKNIYPYEYLHLIKK</sequence>
<evidence type="ECO:0000256" key="5">
    <source>
        <dbReference type="ARBA" id="ARBA00022857"/>
    </source>
</evidence>
<comment type="pathway">
    <text evidence="1 8">Cofactor biosynthesis; tetrahydrofolate biosynthesis; 5,6,7,8-tetrahydrofolate from 7,8-dihydrofolate: step 1/1.</text>
</comment>
<evidence type="ECO:0000313" key="12">
    <source>
        <dbReference type="Proteomes" id="UP000521032"/>
    </source>
</evidence>
<proteinExistence type="inferred from homology"/>
<dbReference type="GO" id="GO:0004146">
    <property type="term" value="F:dihydrofolate reductase activity"/>
    <property type="evidence" value="ECO:0007669"/>
    <property type="project" value="UniProtKB-EC"/>
</dbReference>
<dbReference type="GO" id="GO:0006730">
    <property type="term" value="P:one-carbon metabolic process"/>
    <property type="evidence" value="ECO:0007669"/>
    <property type="project" value="UniProtKB-KW"/>
</dbReference>
<evidence type="ECO:0000256" key="4">
    <source>
        <dbReference type="ARBA" id="ARBA00022563"/>
    </source>
</evidence>
<gene>
    <name evidence="11" type="primary">folA</name>
    <name evidence="11" type="ORF">JEOSCH030_01322</name>
</gene>
<evidence type="ECO:0000256" key="8">
    <source>
        <dbReference type="PIRNR" id="PIRNR000194"/>
    </source>
</evidence>
<dbReference type="PROSITE" id="PS00075">
    <property type="entry name" value="DHFR_1"/>
    <property type="match status" value="1"/>
</dbReference>
<dbReference type="GO" id="GO:0046655">
    <property type="term" value="P:folic acid metabolic process"/>
    <property type="evidence" value="ECO:0007669"/>
    <property type="project" value="TreeGrafter"/>
</dbReference>
<evidence type="ECO:0000256" key="7">
    <source>
        <dbReference type="ARBA" id="ARBA00025067"/>
    </source>
</evidence>
<dbReference type="GO" id="GO:0046654">
    <property type="term" value="P:tetrahydrofolate biosynthetic process"/>
    <property type="evidence" value="ECO:0007669"/>
    <property type="project" value="UniProtKB-UniPathway"/>
</dbReference>
<dbReference type="PANTHER" id="PTHR48069">
    <property type="entry name" value="DIHYDROFOLATE REDUCTASE"/>
    <property type="match status" value="1"/>
</dbReference>
<dbReference type="AlphaFoldDB" id="A0A6V7RJU7"/>
<dbReference type="PIRSF" id="PIRSF000194">
    <property type="entry name" value="DHFR"/>
    <property type="match status" value="1"/>
</dbReference>